<dbReference type="GO" id="GO:0003729">
    <property type="term" value="F:mRNA binding"/>
    <property type="evidence" value="ECO:0007669"/>
    <property type="project" value="TreeGrafter"/>
</dbReference>
<proteinExistence type="inferred from homology"/>
<feature type="repeat" description="PPR" evidence="3">
    <location>
        <begin position="276"/>
        <end position="310"/>
    </location>
</feature>
<feature type="region of interest" description="Disordered" evidence="4">
    <location>
        <begin position="52"/>
        <end position="72"/>
    </location>
</feature>
<keyword evidence="2" id="KW-0677">Repeat</keyword>
<feature type="repeat" description="PPR" evidence="3">
    <location>
        <begin position="241"/>
        <end position="275"/>
    </location>
</feature>
<dbReference type="NCBIfam" id="TIGR00756">
    <property type="entry name" value="PPR"/>
    <property type="match status" value="3"/>
</dbReference>
<dbReference type="Proteomes" id="UP000516437">
    <property type="component" value="Chromosome 1"/>
</dbReference>
<sequence length="394" mass="44806">MPPTLHRLLATTLRKPNRLFPPFPPLLPLDLNSEPILFSLYYRYLSSSPGENEAETAQTSTSAAPPQNPYPKTKTPLEMQFETWVQKLKPGFTPSDVEYALWSQSDPDLALDLFRWTALQRGYKHNNVTYFTMIKILIVGKRYSHAETIIEEVLAGACDISVPLYNSIIKFCCGRRALINRAFDVYKKMYKSDSCKPTLETYTMLFNSLLRRFNKLNVCYAYLHSVRSLAKQMKALGVIPDTFVLNMIIKAYAKCLEVDEAIRVFREMGLYGCEPNAYTYGYIAKGLCEKGRVSQGVGFYKEMRGKGLVPSSSTYMIVICSVAMERMFKDASDIVFDMLGNSMSPDLLTYKTLLEGMCREGRGNEAFELLDKLRKSDPAMNEKTYKALFNGLNL</sequence>
<dbReference type="PANTHER" id="PTHR47938:SF2">
    <property type="entry name" value="OS06G0184866 PROTEIN"/>
    <property type="match status" value="1"/>
</dbReference>
<dbReference type="InterPro" id="IPR011990">
    <property type="entry name" value="TPR-like_helical_dom_sf"/>
</dbReference>
<feature type="compositionally biased region" description="Low complexity" evidence="4">
    <location>
        <begin position="55"/>
        <end position="65"/>
    </location>
</feature>
<reference evidence="5 6" key="1">
    <citation type="journal article" date="2019" name="Plant Biotechnol. J.">
        <title>The red bayberry genome and genetic basis of sex determination.</title>
        <authorList>
            <person name="Jia H.M."/>
            <person name="Jia H.J."/>
            <person name="Cai Q.L."/>
            <person name="Wang Y."/>
            <person name="Zhao H.B."/>
            <person name="Yang W.F."/>
            <person name="Wang G.Y."/>
            <person name="Li Y.H."/>
            <person name="Zhan D.L."/>
            <person name="Shen Y.T."/>
            <person name="Niu Q.F."/>
            <person name="Chang L."/>
            <person name="Qiu J."/>
            <person name="Zhao L."/>
            <person name="Xie H.B."/>
            <person name="Fu W.Y."/>
            <person name="Jin J."/>
            <person name="Li X.W."/>
            <person name="Jiao Y."/>
            <person name="Zhou C.C."/>
            <person name="Tu T."/>
            <person name="Chai C.Y."/>
            <person name="Gao J.L."/>
            <person name="Fan L.J."/>
            <person name="van de Weg E."/>
            <person name="Wang J.Y."/>
            <person name="Gao Z.S."/>
        </authorList>
    </citation>
    <scope>NUCLEOTIDE SEQUENCE [LARGE SCALE GENOMIC DNA]</scope>
    <source>
        <tissue evidence="5">Leaves</tissue>
    </source>
</reference>
<accession>A0A6A1WJU0</accession>
<gene>
    <name evidence="5" type="ORF">CJ030_MR1G020794</name>
</gene>
<dbReference type="OrthoDB" id="185373at2759"/>
<comment type="similarity">
    <text evidence="1">Belongs to the PPR family. P subfamily.</text>
</comment>
<protein>
    <recommendedName>
        <fullName evidence="7">Pentacotripeptide-repeat region of PRORP domain-containing protein</fullName>
    </recommendedName>
</protein>
<dbReference type="EMBL" id="RXIC02000019">
    <property type="protein sequence ID" value="KAB1225579.1"/>
    <property type="molecule type" value="Genomic_DNA"/>
</dbReference>
<keyword evidence="6" id="KW-1185">Reference proteome</keyword>
<feature type="repeat" description="PPR" evidence="3">
    <location>
        <begin position="346"/>
        <end position="380"/>
    </location>
</feature>
<evidence type="ECO:0000256" key="1">
    <source>
        <dbReference type="ARBA" id="ARBA00007626"/>
    </source>
</evidence>
<evidence type="ECO:0000256" key="4">
    <source>
        <dbReference type="SAM" id="MobiDB-lite"/>
    </source>
</evidence>
<evidence type="ECO:0000313" key="6">
    <source>
        <dbReference type="Proteomes" id="UP000516437"/>
    </source>
</evidence>
<dbReference type="Gene3D" id="1.25.40.10">
    <property type="entry name" value="Tetratricopeptide repeat domain"/>
    <property type="match status" value="3"/>
</dbReference>
<dbReference type="PROSITE" id="PS51375">
    <property type="entry name" value="PPR"/>
    <property type="match status" value="3"/>
</dbReference>
<evidence type="ECO:0008006" key="7">
    <source>
        <dbReference type="Google" id="ProtNLM"/>
    </source>
</evidence>
<evidence type="ECO:0000256" key="3">
    <source>
        <dbReference type="PROSITE-ProRule" id="PRU00708"/>
    </source>
</evidence>
<evidence type="ECO:0000256" key="2">
    <source>
        <dbReference type="ARBA" id="ARBA00022737"/>
    </source>
</evidence>
<evidence type="ECO:0000313" key="5">
    <source>
        <dbReference type="EMBL" id="KAB1225579.1"/>
    </source>
</evidence>
<dbReference type="InterPro" id="IPR002885">
    <property type="entry name" value="PPR_rpt"/>
</dbReference>
<dbReference type="AlphaFoldDB" id="A0A6A1WJU0"/>
<dbReference type="PANTHER" id="PTHR47938">
    <property type="entry name" value="RESPIRATORY COMPLEX I CHAPERONE (CIA84), PUTATIVE (AFU_ORTHOLOGUE AFUA_2G06020)-RELATED"/>
    <property type="match status" value="1"/>
</dbReference>
<organism evidence="5 6">
    <name type="scientific">Morella rubra</name>
    <name type="common">Chinese bayberry</name>
    <dbReference type="NCBI Taxonomy" id="262757"/>
    <lineage>
        <taxon>Eukaryota</taxon>
        <taxon>Viridiplantae</taxon>
        <taxon>Streptophyta</taxon>
        <taxon>Embryophyta</taxon>
        <taxon>Tracheophyta</taxon>
        <taxon>Spermatophyta</taxon>
        <taxon>Magnoliopsida</taxon>
        <taxon>eudicotyledons</taxon>
        <taxon>Gunneridae</taxon>
        <taxon>Pentapetalae</taxon>
        <taxon>rosids</taxon>
        <taxon>fabids</taxon>
        <taxon>Fagales</taxon>
        <taxon>Myricaceae</taxon>
        <taxon>Morella</taxon>
    </lineage>
</organism>
<comment type="caution">
    <text evidence="5">The sequence shown here is derived from an EMBL/GenBank/DDBJ whole genome shotgun (WGS) entry which is preliminary data.</text>
</comment>
<name>A0A6A1WJU0_9ROSI</name>
<dbReference type="Pfam" id="PF13041">
    <property type="entry name" value="PPR_2"/>
    <property type="match status" value="3"/>
</dbReference>